<keyword evidence="3" id="KW-1185">Reference proteome</keyword>
<evidence type="ECO:0000313" key="2">
    <source>
        <dbReference type="EMBL" id="GIH20849.1"/>
    </source>
</evidence>
<evidence type="ECO:0000256" key="1">
    <source>
        <dbReference type="SAM" id="Phobius"/>
    </source>
</evidence>
<dbReference type="RefSeq" id="WP_203924257.1">
    <property type="nucleotide sequence ID" value="NZ_BONZ01000106.1"/>
</dbReference>
<dbReference type="AlphaFoldDB" id="A0A8J3R300"/>
<feature type="transmembrane region" description="Helical" evidence="1">
    <location>
        <begin position="42"/>
        <end position="60"/>
    </location>
</feature>
<keyword evidence="1" id="KW-1133">Transmembrane helix</keyword>
<sequence length="262" mass="28869">MTQHSPDGVGQQIPPEVAAAAAAYQLGPYVALFGPNRLPKRTAGAIIFGVLAVIGVVVLFTSFWPIGVLLLLACAFGAVQFARSFSVTRSPRRIHLYAGGFVYVDPPAAPVVYRWDLIPAVYQSITKHYRNSVYTHTTYVYTVHGQGDAKVVLTNFWDRIEALGERIEREVTRVHLPMAVAALQRGEPLRFGDLTVAPNGLISEKRGLLPWSDIEKVQVRAGFIHVSRAGKWLSWSNTQVAHIPNLFVFLTLVDSLGPGIRR</sequence>
<organism evidence="2 3">
    <name type="scientific">Rugosimonospora africana</name>
    <dbReference type="NCBI Taxonomy" id="556532"/>
    <lineage>
        <taxon>Bacteria</taxon>
        <taxon>Bacillati</taxon>
        <taxon>Actinomycetota</taxon>
        <taxon>Actinomycetes</taxon>
        <taxon>Micromonosporales</taxon>
        <taxon>Micromonosporaceae</taxon>
        <taxon>Rugosimonospora</taxon>
    </lineage>
</organism>
<gene>
    <name evidence="2" type="ORF">Raf01_90210</name>
</gene>
<evidence type="ECO:0000313" key="3">
    <source>
        <dbReference type="Proteomes" id="UP000642748"/>
    </source>
</evidence>
<dbReference type="InterPro" id="IPR046492">
    <property type="entry name" value="DUF6585"/>
</dbReference>
<dbReference type="EMBL" id="BONZ01000106">
    <property type="protein sequence ID" value="GIH20849.1"/>
    <property type="molecule type" value="Genomic_DNA"/>
</dbReference>
<accession>A0A8J3R300</accession>
<reference evidence="2" key="1">
    <citation type="submission" date="2021-01" db="EMBL/GenBank/DDBJ databases">
        <title>Whole genome shotgun sequence of Rugosimonospora africana NBRC 104875.</title>
        <authorList>
            <person name="Komaki H."/>
            <person name="Tamura T."/>
        </authorList>
    </citation>
    <scope>NUCLEOTIDE SEQUENCE</scope>
    <source>
        <strain evidence="2">NBRC 104875</strain>
    </source>
</reference>
<name>A0A8J3R300_9ACTN</name>
<keyword evidence="1" id="KW-0472">Membrane</keyword>
<dbReference type="Pfam" id="PF20226">
    <property type="entry name" value="DUF6585"/>
    <property type="match status" value="1"/>
</dbReference>
<keyword evidence="1" id="KW-0812">Transmembrane</keyword>
<comment type="caution">
    <text evidence="2">The sequence shown here is derived from an EMBL/GenBank/DDBJ whole genome shotgun (WGS) entry which is preliminary data.</text>
</comment>
<proteinExistence type="predicted"/>
<protein>
    <submittedName>
        <fullName evidence="2">Uncharacterized protein</fullName>
    </submittedName>
</protein>
<dbReference type="Proteomes" id="UP000642748">
    <property type="component" value="Unassembled WGS sequence"/>
</dbReference>